<evidence type="ECO:0000313" key="3">
    <source>
        <dbReference type="EMBL" id="KAK4872837.1"/>
    </source>
</evidence>
<comment type="caution">
    <text evidence="3">The sequence shown here is derived from an EMBL/GenBank/DDBJ whole genome shotgun (WGS) entry which is preliminary data.</text>
</comment>
<sequence length="368" mass="43068">MVFAAYSNNSVNQYKNKNNIKSFECDDDDDRQTCVCKWPFIVVTTIALMFFLTFLITFIVFPIIFKCSPKLQKDFIFPIGKTYVENYFEYTNFQKHGMFGIRNLYVPLQNKDHITLGVWHILPEDLMMNSTQSSFDYNNALLNSNFPVLLYFHGGIGNRITYLNSYKVLRKFFHVIAFDYRCYGDSSRGELSETGIVNDSVALYEWLRLQTKNEIYLWGYSLGCVLTTHTAAKLKKEKLIPAGVFLEAPFPTMIEQVQLLTFMPWFETTMLKPFNDHGFNYNTTEYIAQVDCPIAIIHAEDDMNVPFFLGFKLFDRLQYTRSSKQGNVTFYGLRHYFDVNTREVSAQKLTTIIRLHMNACRQYMRIYG</sequence>
<dbReference type="InterPro" id="IPR029058">
    <property type="entry name" value="AB_hydrolase_fold"/>
</dbReference>
<keyword evidence="4" id="KW-1185">Reference proteome</keyword>
<dbReference type="EMBL" id="JARPUR010000007">
    <property type="protein sequence ID" value="KAK4872837.1"/>
    <property type="molecule type" value="Genomic_DNA"/>
</dbReference>
<evidence type="ECO:0000256" key="1">
    <source>
        <dbReference type="SAM" id="Phobius"/>
    </source>
</evidence>
<dbReference type="GO" id="GO:0047372">
    <property type="term" value="F:monoacylglycerol lipase activity"/>
    <property type="evidence" value="ECO:0007669"/>
    <property type="project" value="TreeGrafter"/>
</dbReference>
<evidence type="ECO:0000313" key="4">
    <source>
        <dbReference type="Proteomes" id="UP001353858"/>
    </source>
</evidence>
<dbReference type="GO" id="GO:0005789">
    <property type="term" value="C:endoplasmic reticulum membrane"/>
    <property type="evidence" value="ECO:0007669"/>
    <property type="project" value="TreeGrafter"/>
</dbReference>
<protein>
    <recommendedName>
        <fullName evidence="2">AB hydrolase-1 domain-containing protein</fullName>
    </recommendedName>
</protein>
<proteinExistence type="predicted"/>
<dbReference type="GO" id="GO:0004622">
    <property type="term" value="F:phosphatidylcholine lysophospholipase activity"/>
    <property type="evidence" value="ECO:0007669"/>
    <property type="project" value="TreeGrafter"/>
</dbReference>
<dbReference type="PANTHER" id="PTHR12277:SF194">
    <property type="entry name" value="FI04476P"/>
    <property type="match status" value="1"/>
</dbReference>
<feature type="domain" description="AB hydrolase-1" evidence="2">
    <location>
        <begin position="147"/>
        <end position="274"/>
    </location>
</feature>
<feature type="transmembrane region" description="Helical" evidence="1">
    <location>
        <begin position="38"/>
        <end position="65"/>
    </location>
</feature>
<dbReference type="AlphaFoldDB" id="A0AAN7SBR2"/>
<dbReference type="GO" id="GO:0052651">
    <property type="term" value="P:monoacylglycerol catabolic process"/>
    <property type="evidence" value="ECO:0007669"/>
    <property type="project" value="TreeGrafter"/>
</dbReference>
<dbReference type="Proteomes" id="UP001353858">
    <property type="component" value="Unassembled WGS sequence"/>
</dbReference>
<keyword evidence="1" id="KW-0812">Transmembrane</keyword>
<dbReference type="PANTHER" id="PTHR12277">
    <property type="entry name" value="ALPHA/BETA HYDROLASE DOMAIN-CONTAINING PROTEIN"/>
    <property type="match status" value="1"/>
</dbReference>
<dbReference type="Pfam" id="PF00561">
    <property type="entry name" value="Abhydrolase_1"/>
    <property type="match status" value="1"/>
</dbReference>
<organism evidence="3 4">
    <name type="scientific">Aquatica leii</name>
    <dbReference type="NCBI Taxonomy" id="1421715"/>
    <lineage>
        <taxon>Eukaryota</taxon>
        <taxon>Metazoa</taxon>
        <taxon>Ecdysozoa</taxon>
        <taxon>Arthropoda</taxon>
        <taxon>Hexapoda</taxon>
        <taxon>Insecta</taxon>
        <taxon>Pterygota</taxon>
        <taxon>Neoptera</taxon>
        <taxon>Endopterygota</taxon>
        <taxon>Coleoptera</taxon>
        <taxon>Polyphaga</taxon>
        <taxon>Elateriformia</taxon>
        <taxon>Elateroidea</taxon>
        <taxon>Lampyridae</taxon>
        <taxon>Luciolinae</taxon>
        <taxon>Aquatica</taxon>
    </lineage>
</organism>
<name>A0AAN7SBR2_9COLE</name>
<gene>
    <name evidence="3" type="ORF">RN001_014866</name>
</gene>
<accession>A0AAN7SBR2</accession>
<dbReference type="GO" id="GO:0006660">
    <property type="term" value="P:phosphatidylserine catabolic process"/>
    <property type="evidence" value="ECO:0007669"/>
    <property type="project" value="TreeGrafter"/>
</dbReference>
<keyword evidence="1" id="KW-0472">Membrane</keyword>
<dbReference type="SUPFAM" id="SSF53474">
    <property type="entry name" value="alpha/beta-Hydrolases"/>
    <property type="match status" value="1"/>
</dbReference>
<reference evidence="4" key="1">
    <citation type="submission" date="2023-01" db="EMBL/GenBank/DDBJ databases">
        <title>Key to firefly adult light organ development and bioluminescence: homeobox transcription factors regulate luciferase expression and transportation to peroxisome.</title>
        <authorList>
            <person name="Fu X."/>
        </authorList>
    </citation>
    <scope>NUCLEOTIDE SEQUENCE [LARGE SCALE GENOMIC DNA]</scope>
</reference>
<keyword evidence="1" id="KW-1133">Transmembrane helix</keyword>
<dbReference type="Gene3D" id="3.40.50.1820">
    <property type="entry name" value="alpha/beta hydrolase"/>
    <property type="match status" value="1"/>
</dbReference>
<dbReference type="InterPro" id="IPR000073">
    <property type="entry name" value="AB_hydrolase_1"/>
</dbReference>
<evidence type="ECO:0000259" key="2">
    <source>
        <dbReference type="Pfam" id="PF00561"/>
    </source>
</evidence>